<keyword evidence="6" id="KW-0378">Hydrolase</keyword>
<dbReference type="Proteomes" id="UP000186817">
    <property type="component" value="Unassembled WGS sequence"/>
</dbReference>
<dbReference type="InterPro" id="IPR043136">
    <property type="entry name" value="B30.2/SPRY_sf"/>
</dbReference>
<dbReference type="GO" id="GO:0016887">
    <property type="term" value="F:ATP hydrolysis activity"/>
    <property type="evidence" value="ECO:0007669"/>
    <property type="project" value="InterPro"/>
</dbReference>
<dbReference type="PROSITE" id="PS51858">
    <property type="entry name" value="PPPDE"/>
    <property type="match status" value="1"/>
</dbReference>
<evidence type="ECO:0000259" key="12">
    <source>
        <dbReference type="PROSITE" id="PS50893"/>
    </source>
</evidence>
<evidence type="ECO:0000256" key="2">
    <source>
        <dbReference type="ARBA" id="ARBA00008140"/>
    </source>
</evidence>
<dbReference type="SUPFAM" id="SSF90123">
    <property type="entry name" value="ABC transporter transmembrane region"/>
    <property type="match status" value="1"/>
</dbReference>
<dbReference type="OrthoDB" id="441912at2759"/>
<evidence type="ECO:0000256" key="9">
    <source>
        <dbReference type="ARBA" id="ARBA00023136"/>
    </source>
</evidence>
<feature type="region of interest" description="Disordered" evidence="10">
    <location>
        <begin position="348"/>
        <end position="369"/>
    </location>
</feature>
<keyword evidence="15" id="KW-1185">Reference proteome</keyword>
<dbReference type="InterPro" id="IPR036640">
    <property type="entry name" value="ABC1_TM_sf"/>
</dbReference>
<keyword evidence="8 11" id="KW-1133">Transmembrane helix</keyword>
<dbReference type="Pfam" id="PF00005">
    <property type="entry name" value="ABC_tran"/>
    <property type="match status" value="2"/>
</dbReference>
<evidence type="ECO:0000256" key="1">
    <source>
        <dbReference type="ARBA" id="ARBA00004141"/>
    </source>
</evidence>
<dbReference type="Gene3D" id="3.90.1720.30">
    <property type="entry name" value="PPPDE domains"/>
    <property type="match status" value="1"/>
</dbReference>
<feature type="region of interest" description="Disordered" evidence="10">
    <location>
        <begin position="1078"/>
        <end position="1097"/>
    </location>
</feature>
<dbReference type="Gene3D" id="1.20.1560.10">
    <property type="entry name" value="ABC transporter type 1, transmembrane domain"/>
    <property type="match status" value="1"/>
</dbReference>
<dbReference type="SMART" id="SM01179">
    <property type="entry name" value="DUF862"/>
    <property type="match status" value="1"/>
</dbReference>
<feature type="region of interest" description="Disordered" evidence="10">
    <location>
        <begin position="984"/>
        <end position="1008"/>
    </location>
</feature>
<name>A0A1Q9EIE2_SYMMI</name>
<keyword evidence="5" id="KW-0547">Nucleotide-binding</keyword>
<dbReference type="GO" id="GO:0008233">
    <property type="term" value="F:peptidase activity"/>
    <property type="evidence" value="ECO:0007669"/>
    <property type="project" value="UniProtKB-KW"/>
</dbReference>
<evidence type="ECO:0000313" key="14">
    <source>
        <dbReference type="EMBL" id="OLQ07200.1"/>
    </source>
</evidence>
<evidence type="ECO:0000313" key="15">
    <source>
        <dbReference type="Proteomes" id="UP000186817"/>
    </source>
</evidence>
<feature type="domain" description="PPPDE" evidence="13">
    <location>
        <begin position="12"/>
        <end position="151"/>
    </location>
</feature>
<dbReference type="PROSITE" id="PS50893">
    <property type="entry name" value="ABC_TRANSPORTER_2"/>
    <property type="match status" value="1"/>
</dbReference>
<keyword evidence="9 11" id="KW-0472">Membrane</keyword>
<evidence type="ECO:0000256" key="5">
    <source>
        <dbReference type="ARBA" id="ARBA00022741"/>
    </source>
</evidence>
<feature type="compositionally biased region" description="Pro residues" evidence="10">
    <location>
        <begin position="1488"/>
        <end position="1498"/>
    </location>
</feature>
<dbReference type="SMART" id="SM00382">
    <property type="entry name" value="AAA"/>
    <property type="match status" value="1"/>
</dbReference>
<dbReference type="GO" id="GO:0016020">
    <property type="term" value="C:membrane"/>
    <property type="evidence" value="ECO:0007669"/>
    <property type="project" value="UniProtKB-SubCell"/>
</dbReference>
<feature type="compositionally biased region" description="Basic and acidic residues" evidence="10">
    <location>
        <begin position="986"/>
        <end position="1008"/>
    </location>
</feature>
<dbReference type="InterPro" id="IPR042266">
    <property type="entry name" value="PPPDE_sf"/>
</dbReference>
<dbReference type="InterPro" id="IPR017871">
    <property type="entry name" value="ABC_transporter-like_CS"/>
</dbReference>
<gene>
    <name evidence="14" type="primary">ABCB5</name>
    <name evidence="14" type="ORF">AK812_SmicGene9409</name>
</gene>
<dbReference type="InterPro" id="IPR039421">
    <property type="entry name" value="Type_1_exporter"/>
</dbReference>
<protein>
    <submittedName>
        <fullName evidence="14">ABC transporter B family member 5</fullName>
    </submittedName>
</protein>
<proteinExistence type="inferred from homology"/>
<comment type="caution">
    <text evidence="14">The sequence shown here is derived from an EMBL/GenBank/DDBJ whole genome shotgun (WGS) entry which is preliminary data.</text>
</comment>
<dbReference type="InterPro" id="IPR003439">
    <property type="entry name" value="ABC_transporter-like_ATP-bd"/>
</dbReference>
<dbReference type="InterPro" id="IPR027417">
    <property type="entry name" value="P-loop_NTPase"/>
</dbReference>
<evidence type="ECO:0000256" key="6">
    <source>
        <dbReference type="ARBA" id="ARBA00022801"/>
    </source>
</evidence>
<feature type="compositionally biased region" description="Basic and acidic residues" evidence="10">
    <location>
        <begin position="1443"/>
        <end position="1453"/>
    </location>
</feature>
<dbReference type="Gene3D" id="3.40.50.300">
    <property type="entry name" value="P-loop containing nucleotide triphosphate hydrolases"/>
    <property type="match status" value="2"/>
</dbReference>
<feature type="region of interest" description="Disordered" evidence="10">
    <location>
        <begin position="877"/>
        <end position="961"/>
    </location>
</feature>
<reference evidence="14 15" key="1">
    <citation type="submission" date="2016-02" db="EMBL/GenBank/DDBJ databases">
        <title>Genome analysis of coral dinoflagellate symbionts highlights evolutionary adaptations to a symbiotic lifestyle.</title>
        <authorList>
            <person name="Aranda M."/>
            <person name="Li Y."/>
            <person name="Liew Y.J."/>
            <person name="Baumgarten S."/>
            <person name="Simakov O."/>
            <person name="Wilson M."/>
            <person name="Piel J."/>
            <person name="Ashoor H."/>
            <person name="Bougouffa S."/>
            <person name="Bajic V.B."/>
            <person name="Ryu T."/>
            <person name="Ravasi T."/>
            <person name="Bayer T."/>
            <person name="Micklem G."/>
            <person name="Kim H."/>
            <person name="Bhak J."/>
            <person name="Lajeunesse T.C."/>
            <person name="Voolstra C.R."/>
        </authorList>
    </citation>
    <scope>NUCLEOTIDE SEQUENCE [LARGE SCALE GENOMIC DNA]</scope>
    <source>
        <strain evidence="14 15">CCMP2467</strain>
    </source>
</reference>
<feature type="compositionally biased region" description="Basic and acidic residues" evidence="10">
    <location>
        <begin position="877"/>
        <end position="929"/>
    </location>
</feature>
<feature type="transmembrane region" description="Helical" evidence="11">
    <location>
        <begin position="184"/>
        <end position="212"/>
    </location>
</feature>
<keyword evidence="4 11" id="KW-0812">Transmembrane</keyword>
<evidence type="ECO:0000256" key="8">
    <source>
        <dbReference type="ARBA" id="ARBA00022989"/>
    </source>
</evidence>
<evidence type="ECO:0000256" key="10">
    <source>
        <dbReference type="SAM" id="MobiDB-lite"/>
    </source>
</evidence>
<dbReference type="GO" id="GO:0006508">
    <property type="term" value="P:proteolysis"/>
    <property type="evidence" value="ECO:0007669"/>
    <property type="project" value="UniProtKB-KW"/>
</dbReference>
<dbReference type="InterPro" id="IPR013320">
    <property type="entry name" value="ConA-like_dom_sf"/>
</dbReference>
<dbReference type="Gene3D" id="2.60.120.920">
    <property type="match status" value="1"/>
</dbReference>
<evidence type="ECO:0000256" key="3">
    <source>
        <dbReference type="ARBA" id="ARBA00022670"/>
    </source>
</evidence>
<evidence type="ECO:0000256" key="7">
    <source>
        <dbReference type="ARBA" id="ARBA00022840"/>
    </source>
</evidence>
<feature type="compositionally biased region" description="Acidic residues" evidence="10">
    <location>
        <begin position="930"/>
        <end position="941"/>
    </location>
</feature>
<dbReference type="InterPro" id="IPR003593">
    <property type="entry name" value="AAA+_ATPase"/>
</dbReference>
<dbReference type="PANTHER" id="PTHR24221:SF503">
    <property type="entry name" value="MITOCHONDRIAL POTASSIUM CHANNEL ATP-BINDING SUBUNIT"/>
    <property type="match status" value="1"/>
</dbReference>
<feature type="domain" description="ABC transporter" evidence="12">
    <location>
        <begin position="286"/>
        <end position="482"/>
    </location>
</feature>
<dbReference type="GO" id="GO:0005524">
    <property type="term" value="F:ATP binding"/>
    <property type="evidence" value="ECO:0007669"/>
    <property type="project" value="UniProtKB-KW"/>
</dbReference>
<feature type="transmembrane region" description="Helical" evidence="11">
    <location>
        <begin position="224"/>
        <end position="244"/>
    </location>
</feature>
<dbReference type="GO" id="GO:0042626">
    <property type="term" value="F:ATPase-coupled transmembrane transporter activity"/>
    <property type="evidence" value="ECO:0007669"/>
    <property type="project" value="TreeGrafter"/>
</dbReference>
<dbReference type="PROSITE" id="PS00211">
    <property type="entry name" value="ABC_TRANSPORTER_1"/>
    <property type="match status" value="1"/>
</dbReference>
<dbReference type="PANTHER" id="PTHR24221">
    <property type="entry name" value="ATP-BINDING CASSETTE SUB-FAMILY B"/>
    <property type="match status" value="1"/>
</dbReference>
<feature type="compositionally biased region" description="Basic and acidic residues" evidence="10">
    <location>
        <begin position="943"/>
        <end position="955"/>
    </location>
</feature>
<dbReference type="Pfam" id="PF05903">
    <property type="entry name" value="Peptidase_C97"/>
    <property type="match status" value="1"/>
</dbReference>
<evidence type="ECO:0000259" key="13">
    <source>
        <dbReference type="PROSITE" id="PS51858"/>
    </source>
</evidence>
<dbReference type="SUPFAM" id="SSF52540">
    <property type="entry name" value="P-loop containing nucleoside triphosphate hydrolases"/>
    <property type="match status" value="1"/>
</dbReference>
<dbReference type="SUPFAM" id="SSF49899">
    <property type="entry name" value="Concanavalin A-like lectins/glucanases"/>
    <property type="match status" value="1"/>
</dbReference>
<accession>A0A1Q9EIE2</accession>
<evidence type="ECO:0000256" key="4">
    <source>
        <dbReference type="ARBA" id="ARBA00022692"/>
    </source>
</evidence>
<dbReference type="InterPro" id="IPR008580">
    <property type="entry name" value="PPPDE_dom"/>
</dbReference>
<sequence>MGSVCCPAAAPSPVIVHIYDVTGTAPMKVVNEVLRPLGTGAFHAAVEVHGKEWSYGQTMGGHGIFENPPKECEQHTYRESIHMGYTDLTPFEVQMLIADMAKRWRGRQYDLLNKNCTHFADELCQLLGVGELPSWVTNLAGAASRVGPGEELNGSVSVLGVEKGLVGLYVGWVEKSLMGMWRNILAGLGFGVSNGIMFFIMAGGFYVASILIKEGVADFQGVMMAFMGIFYAGMGAGQAAVMVGDATKAKVACHDMFQLMDRVSAIDGLEPTGETPKQLEATAGQIEFRDVKFFYPFRPEVQVLKGITFSISAGQSVGLVGPSGGGKSTVMSLIQRFYDPQEGQVFIGSDRNGNKGLETEVGPRGSRLSGGQKQRVAICRQLRALIRNPPVMLLDEATSALDTQSEAIVQKAKCALEAAREGRTSFAIAHRNEAQPEIPVFAKAWVAGCDVILVNADGRVVEKGNHEELMAMKGVYYKLQMQVINAFATTSQEADAEEDDRPVLKAKIGFNASDTTLNVFPAMDNKMLMALSEGGMQHLAAGARANVGMKAGRYAYEVKIMEALNPTEAAQGRGPQPKQMVRIGFSTGDSPLLLADNEEAAFFDSEGWFAAGKLRQKKSQLFTRDQTVAVVLNLDSSSELGNTMSIFRDGVRVSEPQPIPESMRNKTLFPHISYRNVSLQINMGPDLLKPLPFECRMLQGAAAADMAEAKDPVKSGRCEVLVPVGVPDEGTFEWLDDYLAKHPSYVELSDRKIQDWAASSGLPRPRIVGGACNDKPSFAYNLPSMEDGSIQRVIKAMTPLIPRNYVIMEVKSNLVKEERLEILQRYNSPHFKKTALVVMGEPSEEFKQKTWNRILAEKQSKVDAEWKAKKAASQRARELQELRKKAEEQRRKKLEEAKKKEEEAKKAEGGEDATMEAKEEEIKEEKLDVKEEEEKEDDGLGDEPPKAELTDEEKKKYFRNRQGIPDLAPTTLRKFLQQGTLARAVADSKEHKKAEMLRDMPDSPDQPKLKQPRLDLLTIEQRQLLATVGKGTRLGSAATHRVKIVLGGFARCGFRPGMSFQRHVVLEDRFAELLTSTKAGGGLTDAPRSKTSSSPAKTKCEQCSNLVPCTRRFCGQCGLQNKSFQTTEPLSSGHRPGWYRPPEEEEVVAMTPVEATGVRDLLALLRRKASKAAKNAEVEPDVEKVATPVVDAEQVAPPAAFEKVEPTLTWMILQGTIAEFGLVVKAFIRWFSLPEKSEGWDDIKFAWDQAHSSRDYLRKWIVEAKRTTLIEDPQPSQTFTTKHLAWQKQHMDFQSKQNLWKAKPKKDEDAASIAAKANLDIFAVEDVNDIGDGEPLYAHFEPVDWALLQLRYELHLLQESFKRDVDDEDRKLIPEPHLSYYYSKYFRKQLSPGVFGQKNNTELISHIKDVVTISGDPPLLLSQLAEDAEVDSADIFVKFSEEARRDRKRRQEAGDETSTLKYTAPATANTPPPPRPAATPNAGWQPAPRNPTPRPPMPMGKGWQGDGGKGLRSKTEGCKVALCASCALQVVSPQAHAAFLQMRSYERAAKKRIRSRLRCTNQVRGLRSMPIWGRETWKVVSPQAHAAFLQMRSYERAAKKRIRSPRPPQHADLGPRDLEGGHLSTCLVLLCRCHVL</sequence>
<dbReference type="EMBL" id="LSRX01000144">
    <property type="protein sequence ID" value="OLQ07200.1"/>
    <property type="molecule type" value="Genomic_DNA"/>
</dbReference>
<comment type="similarity">
    <text evidence="2">Belongs to the DeSI family.</text>
</comment>
<feature type="region of interest" description="Disordered" evidence="10">
    <location>
        <begin position="1443"/>
        <end position="1511"/>
    </location>
</feature>
<evidence type="ECO:0000256" key="11">
    <source>
        <dbReference type="SAM" id="Phobius"/>
    </source>
</evidence>
<keyword evidence="3" id="KW-0645">Protease</keyword>
<organism evidence="14 15">
    <name type="scientific">Symbiodinium microadriaticum</name>
    <name type="common">Dinoflagellate</name>
    <name type="synonym">Zooxanthella microadriatica</name>
    <dbReference type="NCBI Taxonomy" id="2951"/>
    <lineage>
        <taxon>Eukaryota</taxon>
        <taxon>Sar</taxon>
        <taxon>Alveolata</taxon>
        <taxon>Dinophyceae</taxon>
        <taxon>Suessiales</taxon>
        <taxon>Symbiodiniaceae</taxon>
        <taxon>Symbiodinium</taxon>
    </lineage>
</organism>
<comment type="subcellular location">
    <subcellularLocation>
        <location evidence="1">Membrane</location>
        <topology evidence="1">Multi-pass membrane protein</topology>
    </subcellularLocation>
</comment>
<keyword evidence="7" id="KW-0067">ATP-binding</keyword>